<organism evidence="2 3">
    <name type="scientific">Pendulispora rubella</name>
    <dbReference type="NCBI Taxonomy" id="2741070"/>
    <lineage>
        <taxon>Bacteria</taxon>
        <taxon>Pseudomonadati</taxon>
        <taxon>Myxococcota</taxon>
        <taxon>Myxococcia</taxon>
        <taxon>Myxococcales</taxon>
        <taxon>Sorangiineae</taxon>
        <taxon>Pendulisporaceae</taxon>
        <taxon>Pendulispora</taxon>
    </lineage>
</organism>
<keyword evidence="3" id="KW-1185">Reference proteome</keyword>
<reference evidence="2" key="1">
    <citation type="submission" date="2021-12" db="EMBL/GenBank/DDBJ databases">
        <title>Discovery of the Pendulisporaceae a myxobacterial family with distinct sporulation behavior and unique specialized metabolism.</title>
        <authorList>
            <person name="Garcia R."/>
            <person name="Popoff A."/>
            <person name="Bader C.D."/>
            <person name="Loehr J."/>
            <person name="Walesch S."/>
            <person name="Walt C."/>
            <person name="Boldt J."/>
            <person name="Bunk B."/>
            <person name="Haeckl F.J.F.P.J."/>
            <person name="Gunesch A.P."/>
            <person name="Birkelbach J."/>
            <person name="Nuebel U."/>
            <person name="Pietschmann T."/>
            <person name="Bach T."/>
            <person name="Mueller R."/>
        </authorList>
    </citation>
    <scope>NUCLEOTIDE SEQUENCE</scope>
    <source>
        <strain evidence="2">MSr11367</strain>
    </source>
</reference>
<sequence>MADERINLADPDFEPTDEQLRELSRRAFAGVREQHQAALKRIHQEIAKGRQDRRQHWGDTKNRKP</sequence>
<dbReference type="Proteomes" id="UP001374803">
    <property type="component" value="Chromosome"/>
</dbReference>
<accession>A0ABZ2L6T0</accession>
<dbReference type="RefSeq" id="WP_394834031.1">
    <property type="nucleotide sequence ID" value="NZ_CP089929.1"/>
</dbReference>
<gene>
    <name evidence="2" type="ORF">LVJ94_46755</name>
</gene>
<evidence type="ECO:0000313" key="2">
    <source>
        <dbReference type="EMBL" id="WXB04392.1"/>
    </source>
</evidence>
<dbReference type="EMBL" id="CP089983">
    <property type="protein sequence ID" value="WXB04392.1"/>
    <property type="molecule type" value="Genomic_DNA"/>
</dbReference>
<name>A0ABZ2L6T0_9BACT</name>
<proteinExistence type="predicted"/>
<protein>
    <submittedName>
        <fullName evidence="2">Uncharacterized protein</fullName>
    </submittedName>
</protein>
<feature type="region of interest" description="Disordered" evidence="1">
    <location>
        <begin position="46"/>
        <end position="65"/>
    </location>
</feature>
<evidence type="ECO:0000256" key="1">
    <source>
        <dbReference type="SAM" id="MobiDB-lite"/>
    </source>
</evidence>
<evidence type="ECO:0000313" key="3">
    <source>
        <dbReference type="Proteomes" id="UP001374803"/>
    </source>
</evidence>